<proteinExistence type="predicted"/>
<name>A0ABW2GLQ0_9ACTN</name>
<organism evidence="1 2">
    <name type="scientific">Streptomyces polyrhachis</name>
    <dbReference type="NCBI Taxonomy" id="1282885"/>
    <lineage>
        <taxon>Bacteria</taxon>
        <taxon>Bacillati</taxon>
        <taxon>Actinomycetota</taxon>
        <taxon>Actinomycetes</taxon>
        <taxon>Kitasatosporales</taxon>
        <taxon>Streptomycetaceae</taxon>
        <taxon>Streptomyces</taxon>
    </lineage>
</organism>
<evidence type="ECO:0000313" key="1">
    <source>
        <dbReference type="EMBL" id="MFC7220576.1"/>
    </source>
</evidence>
<evidence type="ECO:0000313" key="2">
    <source>
        <dbReference type="Proteomes" id="UP001596413"/>
    </source>
</evidence>
<comment type="caution">
    <text evidence="1">The sequence shown here is derived from an EMBL/GenBank/DDBJ whole genome shotgun (WGS) entry which is preliminary data.</text>
</comment>
<sequence>MMICTEVGGVLDGLSLALDVATLANARNALRMAELLLDADGLTTGEAAECARRLAGTLHNVLDVVAARLDM</sequence>
<evidence type="ECO:0008006" key="3">
    <source>
        <dbReference type="Google" id="ProtNLM"/>
    </source>
</evidence>
<gene>
    <name evidence="1" type="ORF">ACFQLX_20785</name>
</gene>
<accession>A0ABW2GLQ0</accession>
<dbReference type="EMBL" id="JBHSZO010000037">
    <property type="protein sequence ID" value="MFC7220576.1"/>
    <property type="molecule type" value="Genomic_DNA"/>
</dbReference>
<reference evidence="2" key="1">
    <citation type="journal article" date="2019" name="Int. J. Syst. Evol. Microbiol.">
        <title>The Global Catalogue of Microorganisms (GCM) 10K type strain sequencing project: providing services to taxonomists for standard genome sequencing and annotation.</title>
        <authorList>
            <consortium name="The Broad Institute Genomics Platform"/>
            <consortium name="The Broad Institute Genome Sequencing Center for Infectious Disease"/>
            <person name="Wu L."/>
            <person name="Ma J."/>
        </authorList>
    </citation>
    <scope>NUCLEOTIDE SEQUENCE [LARGE SCALE GENOMIC DNA]</scope>
    <source>
        <strain evidence="2">CGMCC 1.13681</strain>
    </source>
</reference>
<dbReference type="Proteomes" id="UP001596413">
    <property type="component" value="Unassembled WGS sequence"/>
</dbReference>
<protein>
    <recommendedName>
        <fullName evidence="3">ANTAR domain-containing protein</fullName>
    </recommendedName>
</protein>
<keyword evidence="2" id="KW-1185">Reference proteome</keyword>
<dbReference type="RefSeq" id="WP_386417341.1">
    <property type="nucleotide sequence ID" value="NZ_JBHSZO010000037.1"/>
</dbReference>